<evidence type="ECO:0000256" key="1">
    <source>
        <dbReference type="ARBA" id="ARBA00001946"/>
    </source>
</evidence>
<evidence type="ECO:0000259" key="7">
    <source>
        <dbReference type="SMART" id="SM00382"/>
    </source>
</evidence>
<dbReference type="PROSITE" id="PS00674">
    <property type="entry name" value="AAA"/>
    <property type="match status" value="1"/>
</dbReference>
<organism evidence="8 9">
    <name type="scientific">Kalanchoe fedtschenkoi</name>
    <name type="common">Lavender scallops</name>
    <name type="synonym">South American air plant</name>
    <dbReference type="NCBI Taxonomy" id="63787"/>
    <lineage>
        <taxon>Eukaryota</taxon>
        <taxon>Viridiplantae</taxon>
        <taxon>Streptophyta</taxon>
        <taxon>Embryophyta</taxon>
        <taxon>Tracheophyta</taxon>
        <taxon>Spermatophyta</taxon>
        <taxon>Magnoliopsida</taxon>
        <taxon>eudicotyledons</taxon>
        <taxon>Gunneridae</taxon>
        <taxon>Pentapetalae</taxon>
        <taxon>Saxifragales</taxon>
        <taxon>Crassulaceae</taxon>
        <taxon>Kalanchoe</taxon>
    </lineage>
</organism>
<dbReference type="InterPro" id="IPR003593">
    <property type="entry name" value="AAA+_ATPase"/>
</dbReference>
<dbReference type="Pfam" id="PF14363">
    <property type="entry name" value="AAA_assoc"/>
    <property type="match status" value="1"/>
</dbReference>
<dbReference type="EnsemblPlants" id="Kaladp0192s0008.1.v1.1">
    <property type="protein sequence ID" value="Kaladp0192s0008.1.v1.1.CDS.1"/>
    <property type="gene ID" value="Kaladp0192s0008.v1.1"/>
</dbReference>
<dbReference type="GO" id="GO:0006950">
    <property type="term" value="P:response to stress"/>
    <property type="evidence" value="ECO:0007669"/>
    <property type="project" value="UniProtKB-ARBA"/>
</dbReference>
<evidence type="ECO:0000313" key="8">
    <source>
        <dbReference type="EnsemblPlants" id="Kaladp0192s0008.1.v1.1.CDS.1"/>
    </source>
</evidence>
<dbReference type="SUPFAM" id="SSF52540">
    <property type="entry name" value="P-loop containing nucleoside triphosphate hydrolases"/>
    <property type="match status" value="1"/>
</dbReference>
<dbReference type="Gene3D" id="3.40.50.300">
    <property type="entry name" value="P-loop containing nucleotide triphosphate hydrolases"/>
    <property type="match status" value="1"/>
</dbReference>
<evidence type="ECO:0000256" key="2">
    <source>
        <dbReference type="ARBA" id="ARBA00007448"/>
    </source>
</evidence>
<protein>
    <recommendedName>
        <fullName evidence="7">AAA+ ATPase domain-containing protein</fullName>
    </recommendedName>
</protein>
<keyword evidence="9" id="KW-1185">Reference proteome</keyword>
<evidence type="ECO:0000256" key="3">
    <source>
        <dbReference type="ARBA" id="ARBA00022801"/>
    </source>
</evidence>
<dbReference type="Gene3D" id="6.10.280.40">
    <property type="match status" value="1"/>
</dbReference>
<dbReference type="Proteomes" id="UP000594263">
    <property type="component" value="Unplaced"/>
</dbReference>
<evidence type="ECO:0000256" key="6">
    <source>
        <dbReference type="RuleBase" id="RU003651"/>
    </source>
</evidence>
<dbReference type="InterPro" id="IPR003960">
    <property type="entry name" value="ATPase_AAA_CS"/>
</dbReference>
<dbReference type="PANTHER" id="PTHR23070">
    <property type="entry name" value="BCS1 AAA-TYPE ATPASE"/>
    <property type="match status" value="1"/>
</dbReference>
<dbReference type="GO" id="GO:0016887">
    <property type="term" value="F:ATP hydrolysis activity"/>
    <property type="evidence" value="ECO:0007669"/>
    <property type="project" value="InterPro"/>
</dbReference>
<keyword evidence="3" id="KW-0378">Hydrolase</keyword>
<name>A0A7N1A7U6_KALFE</name>
<dbReference type="InterPro" id="IPR025753">
    <property type="entry name" value="AAA_N_dom"/>
</dbReference>
<dbReference type="Gramene" id="Kaladp0192s0008.1.v1.1">
    <property type="protein sequence ID" value="Kaladp0192s0008.1.v1.1.CDS.1"/>
    <property type="gene ID" value="Kaladp0192s0008.v1.1"/>
</dbReference>
<dbReference type="InterPro" id="IPR050747">
    <property type="entry name" value="Mitochondrial_chaperone_BCS1"/>
</dbReference>
<evidence type="ECO:0000256" key="5">
    <source>
        <dbReference type="ARBA" id="ARBA00049360"/>
    </source>
</evidence>
<proteinExistence type="inferred from homology"/>
<dbReference type="InterPro" id="IPR027417">
    <property type="entry name" value="P-loop_NTPase"/>
</dbReference>
<evidence type="ECO:0000313" key="9">
    <source>
        <dbReference type="Proteomes" id="UP000594263"/>
    </source>
</evidence>
<accession>A0A7N1A7U6</accession>
<comment type="cofactor">
    <cofactor evidence="1">
        <name>Mg(2+)</name>
        <dbReference type="ChEBI" id="CHEBI:18420"/>
    </cofactor>
</comment>
<keyword evidence="6" id="KW-0067">ATP-binding</keyword>
<comment type="similarity">
    <text evidence="2">Belongs to the AAA ATPase family. BCS1 subfamily.</text>
</comment>
<dbReference type="InterPro" id="IPR058017">
    <property type="entry name" value="At3g28540-like_C"/>
</dbReference>
<comment type="catalytic activity">
    <reaction evidence="5">
        <text>ATP + H2O = ADP + phosphate + H(+)</text>
        <dbReference type="Rhea" id="RHEA:13065"/>
        <dbReference type="ChEBI" id="CHEBI:15377"/>
        <dbReference type="ChEBI" id="CHEBI:15378"/>
        <dbReference type="ChEBI" id="CHEBI:30616"/>
        <dbReference type="ChEBI" id="CHEBI:43474"/>
        <dbReference type="ChEBI" id="CHEBI:456216"/>
    </reaction>
</comment>
<dbReference type="InterPro" id="IPR003959">
    <property type="entry name" value="ATPase_AAA_core"/>
</dbReference>
<dbReference type="Pfam" id="PF25568">
    <property type="entry name" value="AAA_lid_At3g28540"/>
    <property type="match status" value="1"/>
</dbReference>
<dbReference type="Pfam" id="PF00004">
    <property type="entry name" value="AAA"/>
    <property type="match status" value="1"/>
</dbReference>
<feature type="domain" description="AAA+ ATPase" evidence="7">
    <location>
        <begin position="222"/>
        <end position="369"/>
    </location>
</feature>
<sequence>MLARSIINDFMPDQLRDLVSSKIRDLSRHFSSQLTFVIEEFQGFTVNQVFEAAHVYLGTKVNASVSRIRVGKGEKDKTLTTSIDRNEEILDVFGNFQVKWRLVCVSVELASDHGLSRGDLNSTLRSEVRSYELTFHRKHKDEVLNSYLPYILERSQELKHQAKAITLHTVNYGRWNSETLNLDHPMSFETLALDTELKRCVIEDLDSFINRKDFYRRIGKAWKRGYLLYGPPGTGKSSLIAAMARYLSYDIYDLDLTDVECNSDLRTLLLNMTNRSILVVEDIDCSIELQNREALEGESTTTKATLQESNENNGNKVTLSGLLNFIDGLWSSCGDERIIVFTTNHKDKLDPALLRPGRMDMHIHMSYCRHSAFKQLAFNYLEIEEHKLFHTIEKLLEVVDVTPAEVAGELMKSNDAESALQELIKFINGKMTHNMTTTDKCGEQALTT</sequence>
<keyword evidence="6" id="KW-0547">Nucleotide-binding</keyword>
<reference evidence="8" key="1">
    <citation type="submission" date="2021-01" db="UniProtKB">
        <authorList>
            <consortium name="EnsemblPlants"/>
        </authorList>
    </citation>
    <scope>IDENTIFICATION</scope>
</reference>
<dbReference type="CDD" id="cd19510">
    <property type="entry name" value="RecA-like_BCS1"/>
    <property type="match status" value="1"/>
</dbReference>
<dbReference type="AlphaFoldDB" id="A0A7N1A7U6"/>
<dbReference type="GO" id="GO:0005524">
    <property type="term" value="F:ATP binding"/>
    <property type="evidence" value="ECO:0007669"/>
    <property type="project" value="UniProtKB-KW"/>
</dbReference>
<keyword evidence="4" id="KW-0460">Magnesium</keyword>
<evidence type="ECO:0000256" key="4">
    <source>
        <dbReference type="ARBA" id="ARBA00022842"/>
    </source>
</evidence>
<dbReference type="SMART" id="SM00382">
    <property type="entry name" value="AAA"/>
    <property type="match status" value="1"/>
</dbReference>
<dbReference type="OMA" id="ENIQEPE"/>